<reference key="2">
    <citation type="submission" date="2011-04" db="EMBL/GenBank/DDBJ databases">
        <title>High-quality genome sequence of Pichia pastoris CBS 7435.</title>
        <authorList>
            <person name="Kueberl A."/>
            <person name="Schneider J."/>
            <person name="Thallinger G.G."/>
            <person name="Anderl I."/>
            <person name="Wibberg D."/>
            <person name="Hajek T."/>
            <person name="Jaenicke S."/>
            <person name="Brinkrolf K."/>
            <person name="Goesmann A."/>
            <person name="Szczepanowski R."/>
            <person name="Puehler A."/>
            <person name="Schwab H."/>
            <person name="Glieder A."/>
            <person name="Pichler H."/>
        </authorList>
    </citation>
    <scope>NUCLEOTIDE SEQUENCE</scope>
    <source>
        <strain>CBS 7435</strain>
    </source>
</reference>
<gene>
    <name evidence="2" type="ordered locus">PP7435_Chr2-0721</name>
</gene>
<dbReference type="Proteomes" id="UP000006853">
    <property type="component" value="Chromosome 2"/>
</dbReference>
<reference evidence="2 3" key="3">
    <citation type="journal article" date="2016" name="FEMS Yeast Res.">
        <title>Curation of the genome annotation of Pichia pastoris (Komagataella phaffii) CBS7435 from gene level to protein function.</title>
        <authorList>
            <person name="Valli M."/>
            <person name="Tatto N.E."/>
            <person name="Peymann A."/>
            <person name="Gruber C."/>
            <person name="Landes N."/>
            <person name="Ekker H."/>
            <person name="Thallinger G.G."/>
            <person name="Mattanovich D."/>
            <person name="Gasser B."/>
            <person name="Graf A.B."/>
        </authorList>
    </citation>
    <scope>GENOME REANNOTATION</scope>
    <source>
        <strain evidence="2 3">ATCC 76273 / CBS 7435 / CECT 11047 / NRRL Y-11430 / Wegner 21-1</strain>
    </source>
</reference>
<accession>F2QSM9</accession>
<proteinExistence type="predicted"/>
<name>F2QSM9_KOMPC</name>
<dbReference type="AlphaFoldDB" id="F2QSM9"/>
<feature type="region of interest" description="Disordered" evidence="1">
    <location>
        <begin position="1"/>
        <end position="24"/>
    </location>
</feature>
<dbReference type="EMBL" id="FR839629">
    <property type="protein sequence ID" value="CCA38407.1"/>
    <property type="molecule type" value="Genomic_DNA"/>
</dbReference>
<organism evidence="2 3">
    <name type="scientific">Komagataella phaffii (strain ATCC 76273 / CBS 7435 / CECT 11047 / NRRL Y-11430 / Wegner 21-1)</name>
    <name type="common">Yeast</name>
    <name type="synonym">Pichia pastoris</name>
    <dbReference type="NCBI Taxonomy" id="981350"/>
    <lineage>
        <taxon>Eukaryota</taxon>
        <taxon>Fungi</taxon>
        <taxon>Dikarya</taxon>
        <taxon>Ascomycota</taxon>
        <taxon>Saccharomycotina</taxon>
        <taxon>Pichiomycetes</taxon>
        <taxon>Pichiales</taxon>
        <taxon>Pichiaceae</taxon>
        <taxon>Komagataella</taxon>
    </lineage>
</organism>
<evidence type="ECO:0000313" key="2">
    <source>
        <dbReference type="EMBL" id="CCA38407.1"/>
    </source>
</evidence>
<evidence type="ECO:0000256" key="1">
    <source>
        <dbReference type="SAM" id="MobiDB-lite"/>
    </source>
</evidence>
<sequence length="160" mass="18412">MDLGYSSDSDFETNQKEESYETEDWVEVKLPIPGESSVLRKKRALENLDVGVVNDTIGEKKEGVHKDLNDIAESETTSISNTQSNDDSNTRIFDGDAYYNENKLMKDELASKIDSPSFSKSRSNQLSNLMNYTEKNKEKLEERFINDRMKKKKKQSEYGF</sequence>
<keyword evidence="3" id="KW-1185">Reference proteome</keyword>
<evidence type="ECO:0000313" key="3">
    <source>
        <dbReference type="Proteomes" id="UP000006853"/>
    </source>
</evidence>
<protein>
    <submittedName>
        <fullName evidence="2">Uncharacterized protein</fullName>
    </submittedName>
</protein>
<feature type="compositionally biased region" description="Polar residues" evidence="1">
    <location>
        <begin position="114"/>
        <end position="133"/>
    </location>
</feature>
<dbReference type="HOGENOM" id="CLU_1652818_0_0_1"/>
<reference evidence="2 3" key="1">
    <citation type="journal article" date="2011" name="J. Biotechnol.">
        <title>High-quality genome sequence of Pichia pastoris CBS7435.</title>
        <authorList>
            <person name="Kuberl A."/>
            <person name="Schneider J."/>
            <person name="Thallinger G.G."/>
            <person name="Anderl I."/>
            <person name="Wibberg D."/>
            <person name="Hajek T."/>
            <person name="Jaenicke S."/>
            <person name="Brinkrolf K."/>
            <person name="Goesmann A."/>
            <person name="Szczepanowski R."/>
            <person name="Puhler A."/>
            <person name="Schwab H."/>
            <person name="Glieder A."/>
            <person name="Pichler H."/>
        </authorList>
    </citation>
    <scope>NUCLEOTIDE SEQUENCE [LARGE SCALE GENOMIC DNA]</scope>
    <source>
        <strain evidence="3">ATCC 76273 / CBS 7435 / CECT 11047 / NRRL Y-11430 / Wegner 21-1</strain>
    </source>
</reference>
<feature type="region of interest" description="Disordered" evidence="1">
    <location>
        <begin position="114"/>
        <end position="134"/>
    </location>
</feature>